<dbReference type="PANTHER" id="PTHR14226:SF25">
    <property type="entry name" value="PHOSPHOESTERASE"/>
    <property type="match status" value="1"/>
</dbReference>
<dbReference type="InterPro" id="IPR045943">
    <property type="entry name" value="DUF6363"/>
</dbReference>
<dbReference type="Pfam" id="PF01734">
    <property type="entry name" value="Patatin"/>
    <property type="match status" value="1"/>
</dbReference>
<feature type="active site" description="Proton acceptor" evidence="4">
    <location>
        <position position="192"/>
    </location>
</feature>
<evidence type="ECO:0000256" key="3">
    <source>
        <dbReference type="ARBA" id="ARBA00023098"/>
    </source>
</evidence>
<dbReference type="GO" id="GO:0016042">
    <property type="term" value="P:lipid catabolic process"/>
    <property type="evidence" value="ECO:0007669"/>
    <property type="project" value="UniProtKB-UniRule"/>
</dbReference>
<dbReference type="PANTHER" id="PTHR14226">
    <property type="entry name" value="NEUROPATHY TARGET ESTERASE/SWISS CHEESE D.MELANOGASTER"/>
    <property type="match status" value="1"/>
</dbReference>
<protein>
    <submittedName>
        <fullName evidence="6">Patatin family protein</fullName>
    </submittedName>
</protein>
<gene>
    <name evidence="6" type="ORF">N8M53_06100</name>
</gene>
<evidence type="ECO:0000259" key="5">
    <source>
        <dbReference type="PROSITE" id="PS51635"/>
    </source>
</evidence>
<reference evidence="6" key="1">
    <citation type="submission" date="2022-09" db="EMBL/GenBank/DDBJ databases">
        <authorList>
            <person name="Li Z.-J."/>
        </authorList>
    </citation>
    <scope>NUCLEOTIDE SEQUENCE</scope>
    <source>
        <strain evidence="6">TGB11</strain>
    </source>
</reference>
<proteinExistence type="predicted"/>
<dbReference type="PROSITE" id="PS51635">
    <property type="entry name" value="PNPLA"/>
    <property type="match status" value="1"/>
</dbReference>
<dbReference type="InterPro" id="IPR002641">
    <property type="entry name" value="PNPLA_dom"/>
</dbReference>
<feature type="short sequence motif" description="DGA/G" evidence="4">
    <location>
        <begin position="192"/>
        <end position="194"/>
    </location>
</feature>
<dbReference type="SUPFAM" id="SSF52151">
    <property type="entry name" value="FabD/lysophospholipase-like"/>
    <property type="match status" value="1"/>
</dbReference>
<keyword evidence="2 4" id="KW-0442">Lipid degradation</keyword>
<dbReference type="EMBL" id="CP114588">
    <property type="protein sequence ID" value="WBA09765.1"/>
    <property type="molecule type" value="Genomic_DNA"/>
</dbReference>
<evidence type="ECO:0000313" key="6">
    <source>
        <dbReference type="EMBL" id="WBA09765.1"/>
    </source>
</evidence>
<dbReference type="Pfam" id="PF19890">
    <property type="entry name" value="DUF6363"/>
    <property type="match status" value="1"/>
</dbReference>
<sequence length="424" mass="47896">MVETNQAVQPTVLTDNALAAGAQSASHSRPQRIALVLQGGGQRGIFTAGVLDAFLTHRFDPFELYFGTSAGALNMSAYVCQQYQYGYRFITQLTTQERFFHLMKYVRRQHYMDLDWALDTALPGKETALNMEAARRHLQNRYAYACATDVDSLQPAFFSLTEDTWPDALKATCAIPLLYPHPVNIGEHRYVDGGVTAAIPVKEAFARGADIIVVVRTEPVIEQEKREEENRRFLETLRERFEAKRPQFKLSDYLSNFESKYRLARFETFQKELSKQLGELSDRYKSSREQLVSRVRDSMKEKAMQNGGRWLFGGDTIYRLQSLSGKPLNTEMLKMLTTHYQSYQSELQFLASPPARAQIVQIAPSAPLQSSALLSKPEALEADYQLGVSLGNQFLREYGDSLVSMSTVDNPGFESTSVTMPQQG</sequence>
<keyword evidence="3 4" id="KW-0443">Lipid metabolism</keyword>
<feature type="short sequence motif" description="GXSXG" evidence="4">
    <location>
        <begin position="67"/>
        <end position="71"/>
    </location>
</feature>
<dbReference type="InterPro" id="IPR037483">
    <property type="entry name" value="YjjU-like"/>
</dbReference>
<organism evidence="6 7">
    <name type="scientific">Salinivibrio kushneri</name>
    <dbReference type="NCBI Taxonomy" id="1908198"/>
    <lineage>
        <taxon>Bacteria</taxon>
        <taxon>Pseudomonadati</taxon>
        <taxon>Pseudomonadota</taxon>
        <taxon>Gammaproteobacteria</taxon>
        <taxon>Vibrionales</taxon>
        <taxon>Vibrionaceae</taxon>
        <taxon>Salinivibrio</taxon>
    </lineage>
</organism>
<evidence type="ECO:0000256" key="2">
    <source>
        <dbReference type="ARBA" id="ARBA00022963"/>
    </source>
</evidence>
<feature type="domain" description="PNPLA" evidence="5">
    <location>
        <begin position="35"/>
        <end position="205"/>
    </location>
</feature>
<feature type="short sequence motif" description="GXGXXG" evidence="4">
    <location>
        <begin position="39"/>
        <end position="44"/>
    </location>
</feature>
<dbReference type="AlphaFoldDB" id="A0AA47LSC8"/>
<keyword evidence="1 4" id="KW-0378">Hydrolase</keyword>
<dbReference type="GO" id="GO:0016787">
    <property type="term" value="F:hydrolase activity"/>
    <property type="evidence" value="ECO:0007669"/>
    <property type="project" value="UniProtKB-UniRule"/>
</dbReference>
<dbReference type="Gene3D" id="3.40.1090.10">
    <property type="entry name" value="Cytosolic phospholipase A2 catalytic domain"/>
    <property type="match status" value="2"/>
</dbReference>
<dbReference type="RefSeq" id="WP_269579867.1">
    <property type="nucleotide sequence ID" value="NZ_CP114588.1"/>
</dbReference>
<dbReference type="InterPro" id="IPR016035">
    <property type="entry name" value="Acyl_Trfase/lysoPLipase"/>
</dbReference>
<evidence type="ECO:0000256" key="1">
    <source>
        <dbReference type="ARBA" id="ARBA00022801"/>
    </source>
</evidence>
<dbReference type="InterPro" id="IPR050301">
    <property type="entry name" value="NTE"/>
</dbReference>
<accession>A0AA47LSC8</accession>
<dbReference type="Proteomes" id="UP001164748">
    <property type="component" value="Chromosome"/>
</dbReference>
<evidence type="ECO:0000256" key="4">
    <source>
        <dbReference type="PROSITE-ProRule" id="PRU01161"/>
    </source>
</evidence>
<name>A0AA47LSC8_9GAMM</name>
<dbReference type="CDD" id="cd07208">
    <property type="entry name" value="Pat_hypo_Ecoli_yjju_like"/>
    <property type="match status" value="1"/>
</dbReference>
<evidence type="ECO:0000313" key="7">
    <source>
        <dbReference type="Proteomes" id="UP001164748"/>
    </source>
</evidence>
<feature type="active site" description="Nucleophile" evidence="4">
    <location>
        <position position="69"/>
    </location>
</feature>